<sequence>MEVTVQDRHEKSSCCTLAESDMPNEVNIDDELLELDSQEERRCKIQGLLEYYTNPTEGIIQELLAKLHGMHKQPQPSQSDDYSPSPCQDWTHTAPP</sequence>
<dbReference type="GO" id="GO:0005737">
    <property type="term" value="C:cytoplasm"/>
    <property type="evidence" value="ECO:0007669"/>
    <property type="project" value="UniProtKB-SubCell"/>
</dbReference>
<feature type="region of interest" description="Disordered" evidence="5">
    <location>
        <begin position="69"/>
        <end position="96"/>
    </location>
</feature>
<evidence type="ECO:0000256" key="5">
    <source>
        <dbReference type="SAM" id="MobiDB-lite"/>
    </source>
</evidence>
<dbReference type="InterPro" id="IPR008025">
    <property type="entry name" value="CPI-17"/>
</dbReference>
<dbReference type="AlphaFoldDB" id="A6HDN4"/>
<dbReference type="SUPFAM" id="SSF81790">
    <property type="entry name" value="Myosin phosphatase inhibitor 17kDa protein, CPI-17"/>
    <property type="match status" value="1"/>
</dbReference>
<feature type="compositionally biased region" description="Low complexity" evidence="5">
    <location>
        <begin position="73"/>
        <end position="89"/>
    </location>
</feature>
<name>A6HDN4_RAT</name>
<dbReference type="PANTHER" id="PTHR16188">
    <property type="entry name" value="PROTEIN PHOSPHATASE 1 INHIBITOR POTENTIATED BY PROTEIN KINASE C"/>
    <property type="match status" value="1"/>
</dbReference>
<accession>A6HDN4</accession>
<comment type="function">
    <text evidence="4">Inhibitor of PPP1CA.</text>
</comment>
<evidence type="ECO:0000256" key="1">
    <source>
        <dbReference type="ARBA" id="ARBA00005483"/>
    </source>
</evidence>
<dbReference type="InterPro" id="IPR036658">
    <property type="entry name" value="CPI-17_sf"/>
</dbReference>
<evidence type="ECO:0000256" key="3">
    <source>
        <dbReference type="ARBA" id="ARBA00023272"/>
    </source>
</evidence>
<dbReference type="GO" id="GO:0004864">
    <property type="term" value="F:protein phosphatase inhibitor activity"/>
    <property type="evidence" value="ECO:0007669"/>
    <property type="project" value="UniProtKB-UniRule"/>
</dbReference>
<reference evidence="6 7" key="1">
    <citation type="submission" date="2005-07" db="EMBL/GenBank/DDBJ databases">
        <authorList>
            <person name="Mural R.J."/>
            <person name="Li P.W."/>
            <person name="Adams M.D."/>
            <person name="Amanatides P.G."/>
            <person name="Baden-Tillson H."/>
            <person name="Barnstead M."/>
            <person name="Chin S.H."/>
            <person name="Dew I."/>
            <person name="Evans C.A."/>
            <person name="Ferriera S."/>
            <person name="Flanigan M."/>
            <person name="Fosler C."/>
            <person name="Glodek A."/>
            <person name="Gu Z."/>
            <person name="Holt R.A."/>
            <person name="Jennings D."/>
            <person name="Kraft C.L."/>
            <person name="Lu F."/>
            <person name="Nguyen T."/>
            <person name="Nusskern D.R."/>
            <person name="Pfannkoch C.M."/>
            <person name="Sitter C."/>
            <person name="Sutton G.G."/>
            <person name="Venter J.C."/>
            <person name="Wang Z."/>
            <person name="Woodage T."/>
            <person name="Zheng X.H."/>
            <person name="Zhong F."/>
        </authorList>
    </citation>
    <scope>NUCLEOTIDE SEQUENCE [LARGE SCALE GENOMIC DNA]</scope>
    <source>
        <strain>BN</strain>
        <strain evidence="7">Sprague-Dawley</strain>
    </source>
</reference>
<keyword evidence="3 4" id="KW-0650">Protein phosphatase inhibitor</keyword>
<proteinExistence type="inferred from homology"/>
<dbReference type="PANTHER" id="PTHR16188:SF4">
    <property type="entry name" value="PROTEIN PHOSPHATASE 1 REGULATORY SUBUNIT 14A"/>
    <property type="match status" value="1"/>
</dbReference>
<comment type="subcellular location">
    <subcellularLocation>
        <location evidence="4">Cytoplasm</location>
    </subcellularLocation>
</comment>
<dbReference type="Pfam" id="PF05361">
    <property type="entry name" value="PP1_inhibitor"/>
    <property type="match status" value="1"/>
</dbReference>
<dbReference type="Proteomes" id="UP000234681">
    <property type="component" value="Chromosome 10"/>
</dbReference>
<evidence type="ECO:0000256" key="2">
    <source>
        <dbReference type="ARBA" id="ARBA00022553"/>
    </source>
</evidence>
<comment type="similarity">
    <text evidence="1 4">Belongs to the PP1 inhibitor family.</text>
</comment>
<dbReference type="Gene3D" id="1.10.150.220">
    <property type="entry name" value="CPI-17"/>
    <property type="match status" value="1"/>
</dbReference>
<evidence type="ECO:0000313" key="6">
    <source>
        <dbReference type="EMBL" id="EDM04139.1"/>
    </source>
</evidence>
<protein>
    <recommendedName>
        <fullName evidence="4">Protein phosphatase 1 regulatory subunit 14</fullName>
    </recommendedName>
</protein>
<evidence type="ECO:0000256" key="4">
    <source>
        <dbReference type="RuleBase" id="RU369059"/>
    </source>
</evidence>
<feature type="non-terminal residue" evidence="6">
    <location>
        <position position="96"/>
    </location>
</feature>
<evidence type="ECO:0000313" key="7">
    <source>
        <dbReference type="Proteomes" id="UP000234681"/>
    </source>
</evidence>
<dbReference type="EMBL" id="CH473948">
    <property type="protein sequence ID" value="EDM04139.1"/>
    <property type="molecule type" value="Genomic_DNA"/>
</dbReference>
<organism evidence="6 7">
    <name type="scientific">Rattus norvegicus</name>
    <name type="common">Rat</name>
    <dbReference type="NCBI Taxonomy" id="10116"/>
    <lineage>
        <taxon>Eukaryota</taxon>
        <taxon>Metazoa</taxon>
        <taxon>Chordata</taxon>
        <taxon>Craniata</taxon>
        <taxon>Vertebrata</taxon>
        <taxon>Euteleostomi</taxon>
        <taxon>Mammalia</taxon>
        <taxon>Eutheria</taxon>
        <taxon>Euarchontoglires</taxon>
        <taxon>Glires</taxon>
        <taxon>Rodentia</taxon>
        <taxon>Myomorpha</taxon>
        <taxon>Muroidea</taxon>
        <taxon>Muridae</taxon>
        <taxon>Murinae</taxon>
        <taxon>Rattus</taxon>
    </lineage>
</organism>
<gene>
    <name evidence="6" type="ORF">rCG_35473</name>
</gene>
<keyword evidence="4" id="KW-0963">Cytoplasm</keyword>
<keyword evidence="2 4" id="KW-0597">Phosphoprotein</keyword>